<dbReference type="PANTHER" id="PTHR24220">
    <property type="entry name" value="IMPORT ATP-BINDING PROTEIN"/>
    <property type="match status" value="1"/>
</dbReference>
<dbReference type="GO" id="GO:0005524">
    <property type="term" value="F:ATP binding"/>
    <property type="evidence" value="ECO:0007669"/>
    <property type="project" value="UniProtKB-KW"/>
</dbReference>
<dbReference type="SUPFAM" id="SSF52540">
    <property type="entry name" value="P-loop containing nucleoside triphosphate hydrolases"/>
    <property type="match status" value="1"/>
</dbReference>
<gene>
    <name evidence="5" type="ORF">P8V03_14665</name>
</gene>
<dbReference type="InterPro" id="IPR015854">
    <property type="entry name" value="ABC_transpr_LolD-like"/>
</dbReference>
<evidence type="ECO:0000313" key="5">
    <source>
        <dbReference type="EMBL" id="MDW8802390.1"/>
    </source>
</evidence>
<protein>
    <submittedName>
        <fullName evidence="5">ABC transporter ATP-binding protein</fullName>
    </submittedName>
</protein>
<proteinExistence type="predicted"/>
<dbReference type="InterPro" id="IPR027417">
    <property type="entry name" value="P-loop_NTPase"/>
</dbReference>
<dbReference type="InterPro" id="IPR017911">
    <property type="entry name" value="MacB-like_ATP-bd"/>
</dbReference>
<reference evidence="5 6" key="1">
    <citation type="submission" date="2023-04" db="EMBL/GenBank/DDBJ databases">
        <title>Clostridium tannerae sp. nov., isolated from the fecal material of an alpaca.</title>
        <authorList>
            <person name="Miller S."/>
            <person name="Hendry M."/>
            <person name="King J."/>
            <person name="Sankaranarayanan K."/>
            <person name="Lawson P.A."/>
        </authorList>
    </citation>
    <scope>NUCLEOTIDE SEQUENCE [LARGE SCALE GENOMIC DNA]</scope>
    <source>
        <strain evidence="5 6">A1-XYC3</strain>
    </source>
</reference>
<sequence length="245" mass="27167">MDFVIEMENVSKVYKMGSSEYKALEDINLCIRKGEFVSIVGPSGAGKSTLMNIIGCLDTATSGRYILDGENTDCSDNKLAEIRNRKIGFIFQNYNLLPKLNVVENVELPLIYQGLSSRVIKEKVLESLERVGLSSHIKHKPPELSGGQKQRVAIARALATEPEILLADEPTGALDSKTGKEVMEMLKQLNREGNTIVLITHDHEIAQQAKRIITVRDGRITSDKKNTVSKDVAVTFENEVNPNEI</sequence>
<dbReference type="Gene3D" id="3.40.50.300">
    <property type="entry name" value="P-loop containing nucleotide triphosphate hydrolases"/>
    <property type="match status" value="1"/>
</dbReference>
<comment type="caution">
    <text evidence="5">The sequence shown here is derived from an EMBL/GenBank/DDBJ whole genome shotgun (WGS) entry which is preliminary data.</text>
</comment>
<dbReference type="InterPro" id="IPR017871">
    <property type="entry name" value="ABC_transporter-like_CS"/>
</dbReference>
<dbReference type="PANTHER" id="PTHR24220:SF86">
    <property type="entry name" value="ABC TRANSPORTER ABCH.1"/>
    <property type="match status" value="1"/>
</dbReference>
<dbReference type="PROSITE" id="PS00211">
    <property type="entry name" value="ABC_TRANSPORTER_1"/>
    <property type="match status" value="1"/>
</dbReference>
<evidence type="ECO:0000256" key="1">
    <source>
        <dbReference type="ARBA" id="ARBA00022448"/>
    </source>
</evidence>
<evidence type="ECO:0000256" key="3">
    <source>
        <dbReference type="ARBA" id="ARBA00022840"/>
    </source>
</evidence>
<keyword evidence="3 5" id="KW-0067">ATP-binding</keyword>
<dbReference type="EMBL" id="JARUJP010000019">
    <property type="protein sequence ID" value="MDW8802390.1"/>
    <property type="molecule type" value="Genomic_DNA"/>
</dbReference>
<feature type="domain" description="ABC transporter" evidence="4">
    <location>
        <begin position="5"/>
        <end position="242"/>
    </location>
</feature>
<evidence type="ECO:0000256" key="2">
    <source>
        <dbReference type="ARBA" id="ARBA00022741"/>
    </source>
</evidence>
<organism evidence="5 6">
    <name type="scientific">Clostridium tanneri</name>
    <dbReference type="NCBI Taxonomy" id="3037988"/>
    <lineage>
        <taxon>Bacteria</taxon>
        <taxon>Bacillati</taxon>
        <taxon>Bacillota</taxon>
        <taxon>Clostridia</taxon>
        <taxon>Eubacteriales</taxon>
        <taxon>Clostridiaceae</taxon>
        <taxon>Clostridium</taxon>
    </lineage>
</organism>
<keyword evidence="2" id="KW-0547">Nucleotide-binding</keyword>
<dbReference type="Pfam" id="PF00005">
    <property type="entry name" value="ABC_tran"/>
    <property type="match status" value="1"/>
</dbReference>
<keyword evidence="6" id="KW-1185">Reference proteome</keyword>
<dbReference type="SMART" id="SM00382">
    <property type="entry name" value="AAA"/>
    <property type="match status" value="1"/>
</dbReference>
<name>A0ABU4JW60_9CLOT</name>
<dbReference type="InterPro" id="IPR003439">
    <property type="entry name" value="ABC_transporter-like_ATP-bd"/>
</dbReference>
<dbReference type="InterPro" id="IPR003593">
    <property type="entry name" value="AAA+_ATPase"/>
</dbReference>
<keyword evidence="1" id="KW-0813">Transport</keyword>
<evidence type="ECO:0000313" key="6">
    <source>
        <dbReference type="Proteomes" id="UP001281656"/>
    </source>
</evidence>
<dbReference type="Proteomes" id="UP001281656">
    <property type="component" value="Unassembled WGS sequence"/>
</dbReference>
<dbReference type="CDD" id="cd03255">
    <property type="entry name" value="ABC_MJ0796_LolCDE_FtsE"/>
    <property type="match status" value="1"/>
</dbReference>
<dbReference type="PROSITE" id="PS50893">
    <property type="entry name" value="ABC_TRANSPORTER_2"/>
    <property type="match status" value="1"/>
</dbReference>
<accession>A0ABU4JW60</accession>
<evidence type="ECO:0000259" key="4">
    <source>
        <dbReference type="PROSITE" id="PS50893"/>
    </source>
</evidence>